<evidence type="ECO:0000313" key="10">
    <source>
        <dbReference type="Proteomes" id="UP001155840"/>
    </source>
</evidence>
<dbReference type="GO" id="GO:0015424">
    <property type="term" value="F:ABC-type amino acid transporter activity"/>
    <property type="evidence" value="ECO:0007669"/>
    <property type="project" value="InterPro"/>
</dbReference>
<dbReference type="SUPFAM" id="SSF52540">
    <property type="entry name" value="P-loop containing nucleoside triphosphate hydrolases"/>
    <property type="match status" value="1"/>
</dbReference>
<dbReference type="GO" id="GO:0005524">
    <property type="term" value="F:ATP binding"/>
    <property type="evidence" value="ECO:0007669"/>
    <property type="project" value="UniProtKB-KW"/>
</dbReference>
<accession>A0AA44CBA7</accession>
<keyword evidence="4" id="KW-1003">Cell membrane</keyword>
<sequence>MTPPLLSLREIRKSFGENEVLKGVSLTVQAGEVVSIIGASGSGKSTFLRSINALEVPQSGFMDFEDQSFDFRTESRFFPTAAQLQSLRTRVGMVFQSYHLWPHMTVLENVTHAPIRLLKMPRKQAIEEADALLSRIGLYEKRGSYPSRLSGGQQQRVAIARALAMKPKLMLFDEVTSALDPELVHEVLVLMASLASEGMTMLLVTHEIAFARDVSSRVLFFDQGVIAEAGTPDILRHPESDRLKQFLHRILHDDVGHGYSALNAQEGQSS</sequence>
<evidence type="ECO:0000256" key="5">
    <source>
        <dbReference type="ARBA" id="ARBA00022741"/>
    </source>
</evidence>
<dbReference type="PIRSF" id="PIRSF039085">
    <property type="entry name" value="ABC_ATPase_HisP"/>
    <property type="match status" value="1"/>
</dbReference>
<dbReference type="Proteomes" id="UP001155840">
    <property type="component" value="Unassembled WGS sequence"/>
</dbReference>
<protein>
    <submittedName>
        <fullName evidence="9">Amino acid ABC transporter ATP-binding protein</fullName>
    </submittedName>
</protein>
<feature type="domain" description="ABC transporter" evidence="8">
    <location>
        <begin position="6"/>
        <end position="248"/>
    </location>
</feature>
<dbReference type="AlphaFoldDB" id="A0AA44CBA7"/>
<dbReference type="GO" id="GO:0016887">
    <property type="term" value="F:ATP hydrolysis activity"/>
    <property type="evidence" value="ECO:0007669"/>
    <property type="project" value="InterPro"/>
</dbReference>
<dbReference type="GO" id="GO:0005886">
    <property type="term" value="C:plasma membrane"/>
    <property type="evidence" value="ECO:0007669"/>
    <property type="project" value="UniProtKB-SubCell"/>
</dbReference>
<comment type="subcellular location">
    <subcellularLocation>
        <location evidence="1">Cell membrane</location>
        <topology evidence="1">Peripheral membrane protein</topology>
    </subcellularLocation>
</comment>
<dbReference type="Pfam" id="PF00005">
    <property type="entry name" value="ABC_tran"/>
    <property type="match status" value="1"/>
</dbReference>
<dbReference type="PANTHER" id="PTHR43166:SF35">
    <property type="entry name" value="L-CYSTINE IMPORT ATP-BINDING PROTEIN TCYN"/>
    <property type="match status" value="1"/>
</dbReference>
<evidence type="ECO:0000256" key="6">
    <source>
        <dbReference type="ARBA" id="ARBA00022840"/>
    </source>
</evidence>
<comment type="similarity">
    <text evidence="2">Belongs to the ABC transporter superfamily.</text>
</comment>
<keyword evidence="10" id="KW-1185">Reference proteome</keyword>
<keyword evidence="5" id="KW-0547">Nucleotide-binding</keyword>
<comment type="caution">
    <text evidence="9">The sequence shown here is derived from an EMBL/GenBank/DDBJ whole genome shotgun (WGS) entry which is preliminary data.</text>
</comment>
<dbReference type="InterPro" id="IPR050086">
    <property type="entry name" value="MetN_ABC_transporter-like"/>
</dbReference>
<dbReference type="SMART" id="SM00382">
    <property type="entry name" value="AAA"/>
    <property type="match status" value="1"/>
</dbReference>
<keyword evidence="7" id="KW-0472">Membrane</keyword>
<proteinExistence type="inferred from homology"/>
<evidence type="ECO:0000256" key="3">
    <source>
        <dbReference type="ARBA" id="ARBA00022448"/>
    </source>
</evidence>
<evidence type="ECO:0000256" key="7">
    <source>
        <dbReference type="ARBA" id="ARBA00023136"/>
    </source>
</evidence>
<dbReference type="InterPro" id="IPR030679">
    <property type="entry name" value="ABC_ATPase_HisP-typ"/>
</dbReference>
<dbReference type="PANTHER" id="PTHR43166">
    <property type="entry name" value="AMINO ACID IMPORT ATP-BINDING PROTEIN"/>
    <property type="match status" value="1"/>
</dbReference>
<dbReference type="CDD" id="cd03262">
    <property type="entry name" value="ABC_HisP_GlnQ"/>
    <property type="match status" value="1"/>
</dbReference>
<dbReference type="Gene3D" id="3.40.50.300">
    <property type="entry name" value="P-loop containing nucleotide triphosphate hydrolases"/>
    <property type="match status" value="1"/>
</dbReference>
<evidence type="ECO:0000256" key="2">
    <source>
        <dbReference type="ARBA" id="ARBA00005417"/>
    </source>
</evidence>
<dbReference type="PROSITE" id="PS00211">
    <property type="entry name" value="ABC_TRANSPORTER_1"/>
    <property type="match status" value="1"/>
</dbReference>
<organism evidence="9 10">
    <name type="scientific">Ferranicluibacter rubi</name>
    <dbReference type="NCBI Taxonomy" id="2715133"/>
    <lineage>
        <taxon>Bacteria</taxon>
        <taxon>Pseudomonadati</taxon>
        <taxon>Pseudomonadota</taxon>
        <taxon>Alphaproteobacteria</taxon>
        <taxon>Hyphomicrobiales</taxon>
        <taxon>Rhizobiaceae</taxon>
        <taxon>Ferranicluibacter</taxon>
    </lineage>
</organism>
<dbReference type="InterPro" id="IPR003439">
    <property type="entry name" value="ABC_transporter-like_ATP-bd"/>
</dbReference>
<keyword evidence="6 9" id="KW-0067">ATP-binding</keyword>
<gene>
    <name evidence="9" type="ORF">G8E10_13800</name>
</gene>
<evidence type="ECO:0000259" key="8">
    <source>
        <dbReference type="PROSITE" id="PS50893"/>
    </source>
</evidence>
<evidence type="ECO:0000256" key="4">
    <source>
        <dbReference type="ARBA" id="ARBA00022475"/>
    </source>
</evidence>
<dbReference type="FunFam" id="3.40.50.300:FF:000020">
    <property type="entry name" value="Amino acid ABC transporter ATP-binding component"/>
    <property type="match status" value="1"/>
</dbReference>
<evidence type="ECO:0000313" key="9">
    <source>
        <dbReference type="EMBL" id="NHT76818.1"/>
    </source>
</evidence>
<dbReference type="InterPro" id="IPR027417">
    <property type="entry name" value="P-loop_NTPase"/>
</dbReference>
<reference evidence="9" key="1">
    <citation type="submission" date="2020-03" db="EMBL/GenBank/DDBJ databases">
        <title>Ferranicluibacter endophyticum gen. nov., sp. nov., a new genus isolated from Rubus ulmifolius Schott. stem.</title>
        <authorList>
            <person name="Roca-Couso R."/>
            <person name="Flores-Felix J.D."/>
            <person name="Igual J.M."/>
            <person name="Rivas R."/>
        </authorList>
    </citation>
    <scope>NUCLEOTIDE SEQUENCE</scope>
    <source>
        <strain evidence="9">CRRU44</strain>
    </source>
</reference>
<dbReference type="InterPro" id="IPR003593">
    <property type="entry name" value="AAA+_ATPase"/>
</dbReference>
<dbReference type="EMBL" id="JAANCM010000006">
    <property type="protein sequence ID" value="NHT76818.1"/>
    <property type="molecule type" value="Genomic_DNA"/>
</dbReference>
<evidence type="ECO:0000256" key="1">
    <source>
        <dbReference type="ARBA" id="ARBA00004202"/>
    </source>
</evidence>
<name>A0AA44CBA7_9HYPH</name>
<keyword evidence="3" id="KW-0813">Transport</keyword>
<dbReference type="InterPro" id="IPR017871">
    <property type="entry name" value="ABC_transporter-like_CS"/>
</dbReference>
<dbReference type="RefSeq" id="WP_132714351.1">
    <property type="nucleotide sequence ID" value="NZ_JAANCM010000006.1"/>
</dbReference>
<dbReference type="PROSITE" id="PS50893">
    <property type="entry name" value="ABC_TRANSPORTER_2"/>
    <property type="match status" value="1"/>
</dbReference>